<keyword evidence="2" id="KW-0732">Signal</keyword>
<protein>
    <submittedName>
        <fullName evidence="4">Sensor domain-containing protein</fullName>
    </submittedName>
</protein>
<dbReference type="Gene3D" id="3.40.1000.70">
    <property type="entry name" value="PknH-like extracellular domain"/>
    <property type="match status" value="1"/>
</dbReference>
<reference evidence="4 5" key="1">
    <citation type="submission" date="2017-01" db="EMBL/GenBank/DDBJ databases">
        <authorList>
            <consortium name="Urmite Genomes"/>
        </authorList>
    </citation>
    <scope>NUCLEOTIDE SEQUENCE [LARGE SCALE GENOMIC DNA]</scope>
    <source>
        <strain evidence="4 5">AB308</strain>
    </source>
</reference>
<accession>A0A2U3NK18</accession>
<name>A0A2U3NK18_9MYCO</name>
<dbReference type="AlphaFoldDB" id="A0A2U3NK18"/>
<evidence type="ECO:0000256" key="2">
    <source>
        <dbReference type="SAM" id="SignalP"/>
    </source>
</evidence>
<gene>
    <name evidence="4" type="ORF">MTAB308_5406</name>
</gene>
<feature type="domain" description="PknH-like extracellular" evidence="3">
    <location>
        <begin position="44"/>
        <end position="245"/>
    </location>
</feature>
<evidence type="ECO:0000259" key="3">
    <source>
        <dbReference type="Pfam" id="PF14032"/>
    </source>
</evidence>
<dbReference type="PROSITE" id="PS51257">
    <property type="entry name" value="PROKAR_LIPOPROTEIN"/>
    <property type="match status" value="1"/>
</dbReference>
<keyword evidence="5" id="KW-1185">Reference proteome</keyword>
<dbReference type="Pfam" id="PF14032">
    <property type="entry name" value="PknH_C"/>
    <property type="match status" value="1"/>
</dbReference>
<dbReference type="RefSeq" id="WP_077103811.1">
    <property type="nucleotide sequence ID" value="NZ_LT717701.1"/>
</dbReference>
<sequence length="249" mass="25299">MRKLTVAVAVAATGILVAGCDSGNGGGTASSPTTTTTPSKAPLAQAALINLMLTPPEIDGAVGGTGTTVADKSDTLPDDSTSPYPQGYKFPAECLYIQHPGEATVCAGSGNTAAHGERSNTPLPANSNESDPEVTQVVVLFPSSKEASAFFTTSTQRWPACANRQGTIPGDGDAPEIQWKSGAVSNDNGVLSTTDAVSATRNGATLSQNCQRALTVRNNVVIDVDACRANPAGLAVTIANQIAGKVDKQ</sequence>
<organism evidence="4 5">
    <name type="scientific">Mycobacterium terramassiliense</name>
    <dbReference type="NCBI Taxonomy" id="1841859"/>
    <lineage>
        <taxon>Bacteria</taxon>
        <taxon>Bacillati</taxon>
        <taxon>Actinomycetota</taxon>
        <taxon>Actinomycetes</taxon>
        <taxon>Mycobacteriales</taxon>
        <taxon>Mycobacteriaceae</taxon>
        <taxon>Mycobacterium</taxon>
    </lineage>
</organism>
<evidence type="ECO:0000313" key="4">
    <source>
        <dbReference type="EMBL" id="SPM31881.1"/>
    </source>
</evidence>
<feature type="region of interest" description="Disordered" evidence="1">
    <location>
        <begin position="63"/>
        <end position="83"/>
    </location>
</feature>
<proteinExistence type="predicted"/>
<feature type="signal peptide" evidence="2">
    <location>
        <begin position="1"/>
        <end position="18"/>
    </location>
</feature>
<dbReference type="STRING" id="1841859.GCA_900157385_05408"/>
<dbReference type="Proteomes" id="UP000241595">
    <property type="component" value="Unassembled WGS sequence"/>
</dbReference>
<feature type="compositionally biased region" description="Polar residues" evidence="1">
    <location>
        <begin position="119"/>
        <end position="129"/>
    </location>
</feature>
<evidence type="ECO:0000256" key="1">
    <source>
        <dbReference type="SAM" id="MobiDB-lite"/>
    </source>
</evidence>
<feature type="region of interest" description="Disordered" evidence="1">
    <location>
        <begin position="112"/>
        <end position="131"/>
    </location>
</feature>
<dbReference type="InterPro" id="IPR038232">
    <property type="entry name" value="PknH-like_Extracell_sf"/>
</dbReference>
<dbReference type="EMBL" id="FTRV01000017">
    <property type="protein sequence ID" value="SPM31881.1"/>
    <property type="molecule type" value="Genomic_DNA"/>
</dbReference>
<dbReference type="InterPro" id="IPR026954">
    <property type="entry name" value="PknH-like_Extracell"/>
</dbReference>
<feature type="chain" id="PRO_5039230738" evidence="2">
    <location>
        <begin position="19"/>
        <end position="249"/>
    </location>
</feature>
<evidence type="ECO:0000313" key="5">
    <source>
        <dbReference type="Proteomes" id="UP000241595"/>
    </source>
</evidence>
<dbReference type="OrthoDB" id="4761399at2"/>